<dbReference type="Proteomes" id="UP000031668">
    <property type="component" value="Unassembled WGS sequence"/>
</dbReference>
<dbReference type="Gene3D" id="1.25.40.570">
    <property type="match status" value="1"/>
</dbReference>
<comment type="similarity">
    <text evidence="1">Belongs to the proteasome subunit S9 family.</text>
</comment>
<gene>
    <name evidence="4" type="ORF">RF11_02984</name>
</gene>
<evidence type="ECO:0000256" key="1">
    <source>
        <dbReference type="ARBA" id="ARBA00007454"/>
    </source>
</evidence>
<name>A0A0C2J178_THEKT</name>
<dbReference type="InterPro" id="IPR000717">
    <property type="entry name" value="PCI_dom"/>
</dbReference>
<dbReference type="OrthoDB" id="1418352at2759"/>
<evidence type="ECO:0000313" key="4">
    <source>
        <dbReference type="EMBL" id="KII71534.1"/>
    </source>
</evidence>
<organism evidence="4 5">
    <name type="scientific">Thelohanellus kitauei</name>
    <name type="common">Myxosporean</name>
    <dbReference type="NCBI Taxonomy" id="669202"/>
    <lineage>
        <taxon>Eukaryota</taxon>
        <taxon>Metazoa</taxon>
        <taxon>Cnidaria</taxon>
        <taxon>Myxozoa</taxon>
        <taxon>Myxosporea</taxon>
        <taxon>Bivalvulida</taxon>
        <taxon>Platysporina</taxon>
        <taxon>Myxobolidae</taxon>
        <taxon>Thelohanellus</taxon>
    </lineage>
</organism>
<accession>A0A0C2J178</accession>
<dbReference type="Pfam" id="PF18055">
    <property type="entry name" value="RPN6_N"/>
    <property type="match status" value="1"/>
</dbReference>
<dbReference type="PROSITE" id="PS50250">
    <property type="entry name" value="PCI"/>
    <property type="match status" value="1"/>
</dbReference>
<reference evidence="4 5" key="1">
    <citation type="journal article" date="2014" name="Genome Biol. Evol.">
        <title>The genome of the myxosporean Thelohanellus kitauei shows adaptations to nutrient acquisition within its fish host.</title>
        <authorList>
            <person name="Yang Y."/>
            <person name="Xiong J."/>
            <person name="Zhou Z."/>
            <person name="Huo F."/>
            <person name="Miao W."/>
            <person name="Ran C."/>
            <person name="Liu Y."/>
            <person name="Zhang J."/>
            <person name="Feng J."/>
            <person name="Wang M."/>
            <person name="Wang M."/>
            <person name="Wang L."/>
            <person name="Yao B."/>
        </authorList>
    </citation>
    <scope>NUCLEOTIDE SEQUENCE [LARGE SCALE GENOMIC DNA]</scope>
    <source>
        <strain evidence="4">Wuqing</strain>
    </source>
</reference>
<sequence>MENEQVVLVGEEISPIDLKLKECIDKDEVSMTRENIKKLNDIVFRPLNPNNASDMEIQEKALIRLATHYCKTMEDDKLEEFLPVVKQFLFCANKTRTTRLIRVMLELFVESNVNRHKAIELCRECVDWARNDKKTFLCQIFEIKLAYFLYELQNLSEAAELGERLCSDLKRMSYKDELIEILIIMCHISFTMGNFQKCRAFLTSIRTTANTTHLSPKIQAQIDLLTGSIHCKEGDYVTAYSYFYEAFELFDNIENRTACKALKYMSLCKIMIGRPDDVPVVLSGKLSLKYRSRGLDAMKAVAQIFKEKNLDGMKQLLKEYPDELAQDPVVKFHLKNLHDTLFENNLLMVIEPYSVVEIERIVFLVKMDMADVINRIARMILDGKLHATLDQGFGTLEVFTAQVDDGFYRKCTESVQKLANIVETLKKRRSIVV</sequence>
<evidence type="ECO:0000313" key="5">
    <source>
        <dbReference type="Proteomes" id="UP000031668"/>
    </source>
</evidence>
<dbReference type="InterPro" id="IPR036390">
    <property type="entry name" value="WH_DNA-bd_sf"/>
</dbReference>
<dbReference type="GO" id="GO:0000502">
    <property type="term" value="C:proteasome complex"/>
    <property type="evidence" value="ECO:0007669"/>
    <property type="project" value="UniProtKB-KW"/>
</dbReference>
<dbReference type="Pfam" id="PF01399">
    <property type="entry name" value="PCI"/>
    <property type="match status" value="1"/>
</dbReference>
<evidence type="ECO:0000256" key="2">
    <source>
        <dbReference type="ARBA" id="ARBA00022942"/>
    </source>
</evidence>
<comment type="caution">
    <text evidence="4">The sequence shown here is derived from an EMBL/GenBank/DDBJ whole genome shotgun (WGS) entry which is preliminary data.</text>
</comment>
<dbReference type="PANTHER" id="PTHR10678">
    <property type="entry name" value="26S PROTEASOME NON-ATPASE REGULATORY SUBUNIT 11/COP9 SIGNALOSOME COMPLEX SUBUNIT 2"/>
    <property type="match status" value="1"/>
</dbReference>
<dbReference type="SUPFAM" id="SSF48452">
    <property type="entry name" value="TPR-like"/>
    <property type="match status" value="1"/>
</dbReference>
<dbReference type="SMART" id="SM00088">
    <property type="entry name" value="PINT"/>
    <property type="match status" value="1"/>
</dbReference>
<evidence type="ECO:0000259" key="3">
    <source>
        <dbReference type="PROSITE" id="PS50250"/>
    </source>
</evidence>
<protein>
    <submittedName>
        <fullName evidence="4">26S proteasome non-ATPase regulatory subunit 11</fullName>
    </submittedName>
</protein>
<keyword evidence="5" id="KW-1185">Reference proteome</keyword>
<keyword evidence="2 4" id="KW-0647">Proteasome</keyword>
<dbReference type="AlphaFoldDB" id="A0A0C2J178"/>
<dbReference type="InterPro" id="IPR050871">
    <property type="entry name" value="26S_Proteasome/COP9_Components"/>
</dbReference>
<dbReference type="OMA" id="ESKIYHA"/>
<dbReference type="EMBL" id="JWZT01001726">
    <property type="protein sequence ID" value="KII71534.1"/>
    <property type="molecule type" value="Genomic_DNA"/>
</dbReference>
<dbReference type="InterPro" id="IPR011990">
    <property type="entry name" value="TPR-like_helical_dom_sf"/>
</dbReference>
<feature type="domain" description="PCI" evidence="3">
    <location>
        <begin position="235"/>
        <end position="403"/>
    </location>
</feature>
<dbReference type="InterPro" id="IPR040773">
    <property type="entry name" value="Rpn6_N"/>
</dbReference>
<dbReference type="SUPFAM" id="SSF46785">
    <property type="entry name" value="Winged helix' DNA-binding domain"/>
    <property type="match status" value="1"/>
</dbReference>
<dbReference type="SMART" id="SM00753">
    <property type="entry name" value="PAM"/>
    <property type="match status" value="1"/>
</dbReference>
<proteinExistence type="inferred from homology"/>